<evidence type="ECO:0000313" key="2">
    <source>
        <dbReference type="Proteomes" id="UP000781932"/>
    </source>
</evidence>
<organism evidence="1 2">
    <name type="scientific">Colletotrichum karsti</name>
    <dbReference type="NCBI Taxonomy" id="1095194"/>
    <lineage>
        <taxon>Eukaryota</taxon>
        <taxon>Fungi</taxon>
        <taxon>Dikarya</taxon>
        <taxon>Ascomycota</taxon>
        <taxon>Pezizomycotina</taxon>
        <taxon>Sordariomycetes</taxon>
        <taxon>Hypocreomycetidae</taxon>
        <taxon>Glomerellales</taxon>
        <taxon>Glomerellaceae</taxon>
        <taxon>Colletotrichum</taxon>
        <taxon>Colletotrichum boninense species complex</taxon>
    </lineage>
</organism>
<accession>A0A9P6IIE9</accession>
<dbReference type="SUPFAM" id="SSF53335">
    <property type="entry name" value="S-adenosyl-L-methionine-dependent methyltransferases"/>
    <property type="match status" value="1"/>
</dbReference>
<reference evidence="1" key="2">
    <citation type="submission" date="2020-11" db="EMBL/GenBank/DDBJ databases">
        <title>Whole genome sequencing of Colletotrichum sp.</title>
        <authorList>
            <person name="Li H."/>
        </authorList>
    </citation>
    <scope>NUCLEOTIDE SEQUENCE</scope>
    <source>
        <strain evidence="1">CkLH20</strain>
    </source>
</reference>
<dbReference type="GO" id="GO:0008168">
    <property type="term" value="F:methyltransferase activity"/>
    <property type="evidence" value="ECO:0007669"/>
    <property type="project" value="UniProtKB-KW"/>
</dbReference>
<dbReference type="AlphaFoldDB" id="A0A9P6IIE9"/>
<dbReference type="InterPro" id="IPR029063">
    <property type="entry name" value="SAM-dependent_MTases_sf"/>
</dbReference>
<dbReference type="Pfam" id="PF13489">
    <property type="entry name" value="Methyltransf_23"/>
    <property type="match status" value="1"/>
</dbReference>
<comment type="caution">
    <text evidence="1">The sequence shown here is derived from an EMBL/GenBank/DDBJ whole genome shotgun (WGS) entry which is preliminary data.</text>
</comment>
<dbReference type="GeneID" id="62156706"/>
<protein>
    <submittedName>
        <fullName evidence="1">Methyltransferase</fullName>
    </submittedName>
</protein>
<reference evidence="1" key="1">
    <citation type="submission" date="2020-03" db="EMBL/GenBank/DDBJ databases">
        <authorList>
            <person name="He L."/>
        </authorList>
    </citation>
    <scope>NUCLEOTIDE SEQUENCE</scope>
    <source>
        <strain evidence="1">CkLH20</strain>
    </source>
</reference>
<proteinExistence type="predicted"/>
<dbReference type="GO" id="GO:0032259">
    <property type="term" value="P:methylation"/>
    <property type="evidence" value="ECO:0007669"/>
    <property type="project" value="UniProtKB-KW"/>
</dbReference>
<keyword evidence="1" id="KW-0489">Methyltransferase</keyword>
<dbReference type="Gene3D" id="3.40.50.150">
    <property type="entry name" value="Vaccinia Virus protein VP39"/>
    <property type="match status" value="1"/>
</dbReference>
<keyword evidence="1" id="KW-0808">Transferase</keyword>
<dbReference type="EMBL" id="JAATWM020000002">
    <property type="protein sequence ID" value="KAF9881766.1"/>
    <property type="molecule type" value="Genomic_DNA"/>
</dbReference>
<name>A0A9P6IIE9_9PEZI</name>
<keyword evidence="2" id="KW-1185">Reference proteome</keyword>
<gene>
    <name evidence="1" type="ORF">CkaCkLH20_00912</name>
</gene>
<dbReference type="Proteomes" id="UP000781932">
    <property type="component" value="Unassembled WGS sequence"/>
</dbReference>
<evidence type="ECO:0000313" key="1">
    <source>
        <dbReference type="EMBL" id="KAF9881766.1"/>
    </source>
</evidence>
<sequence length="271" mass="29794">MDGYVKFTKDRDDNMSEKARLGDQHEILLHAMRGRAILAPVDLSRPSLRILDSGAADGRWLTDLRSSIGGDSHEYVGTDIDPSLYPSSPPEDVYFCNQSIRKPFPDEWQGTFDVVHQRLVMAAVAPPDSTITSATSNLAGLLRPGGWLQLVELDNECVNDNGPAMRRLLRYHQQNSAAGGLGPNLSVHLTRAMQDAGLKGVEERSVDVMYGARNKGGRDLRMKSMMSLYGAVGPVLAQAKRTYIYLSHCVGMNNDPELINKYTSSGNSKEV</sequence>
<dbReference type="RefSeq" id="XP_038751227.1">
    <property type="nucleotide sequence ID" value="XM_038883632.1"/>
</dbReference>
<dbReference type="OrthoDB" id="184880at2759"/>